<gene>
    <name evidence="1" type="ORF">EA26_09525</name>
</gene>
<sequence length="143" mass="16438">MSELYINTVLKCDVDWLFLSTGNYRAVDAVTEILRLGEKLEPLFVLPIGRVYRRAVKELIEKGLIRKGDNGLEIIDEGQLRRFLESSEWEASQRVSSQTALYYPPAVYIAADSSLISIYMNISHVQHEVKPFLLFSIHQYKNS</sequence>
<dbReference type="STRING" id="29495.EA26_09525"/>
<comment type="caution">
    <text evidence="1">The sequence shown here is derived from an EMBL/GenBank/DDBJ whole genome shotgun (WGS) entry which is preliminary data.</text>
</comment>
<protein>
    <submittedName>
        <fullName evidence="1">Uncharacterized protein</fullName>
    </submittedName>
</protein>
<dbReference type="EMBL" id="JMCG01000001">
    <property type="protein sequence ID" value="KGK11535.1"/>
    <property type="molecule type" value="Genomic_DNA"/>
</dbReference>
<dbReference type="AlphaFoldDB" id="A0A099MKF5"/>
<reference evidence="1 2" key="1">
    <citation type="submission" date="2014-04" db="EMBL/GenBank/DDBJ databases">
        <title>Genome sequencing of Vibrio navarrensis strains.</title>
        <authorList>
            <person name="Gladney L.M."/>
            <person name="Katz L.S."/>
            <person name="Marino-Ramirez L."/>
            <person name="Jordan I.K."/>
        </authorList>
    </citation>
    <scope>NUCLEOTIDE SEQUENCE [LARGE SCALE GENOMIC DNA]</scope>
    <source>
        <strain evidence="1 2">ATCC 51183</strain>
    </source>
</reference>
<evidence type="ECO:0000313" key="2">
    <source>
        <dbReference type="Proteomes" id="UP000029994"/>
    </source>
</evidence>
<dbReference type="Proteomes" id="UP000029994">
    <property type="component" value="Unassembled WGS sequence"/>
</dbReference>
<accession>A0A099MKF5</accession>
<proteinExistence type="predicted"/>
<name>A0A099MKF5_9VIBR</name>
<keyword evidence="2" id="KW-1185">Reference proteome</keyword>
<evidence type="ECO:0000313" key="1">
    <source>
        <dbReference type="EMBL" id="KGK11535.1"/>
    </source>
</evidence>
<organism evidence="1 2">
    <name type="scientific">Vibrio navarrensis</name>
    <dbReference type="NCBI Taxonomy" id="29495"/>
    <lineage>
        <taxon>Bacteria</taxon>
        <taxon>Pseudomonadati</taxon>
        <taxon>Pseudomonadota</taxon>
        <taxon>Gammaproteobacteria</taxon>
        <taxon>Vibrionales</taxon>
        <taxon>Vibrionaceae</taxon>
        <taxon>Vibrio</taxon>
    </lineage>
</organism>